<dbReference type="Gene3D" id="3.40.50.10540">
    <property type="entry name" value="Crotonobetainyl-coa:carnitine coa-transferase, domain 1"/>
    <property type="match status" value="1"/>
</dbReference>
<evidence type="ECO:0000313" key="2">
    <source>
        <dbReference type="EMBL" id="ROP90908.1"/>
    </source>
</evidence>
<dbReference type="GO" id="GO:0008410">
    <property type="term" value="F:CoA-transferase activity"/>
    <property type="evidence" value="ECO:0007669"/>
    <property type="project" value="TreeGrafter"/>
</dbReference>
<dbReference type="OrthoDB" id="7457784at2"/>
<dbReference type="EMBL" id="RJKX01000014">
    <property type="protein sequence ID" value="ROP90908.1"/>
    <property type="molecule type" value="Genomic_DNA"/>
</dbReference>
<dbReference type="SUPFAM" id="SSF89796">
    <property type="entry name" value="CoA-transferase family III (CaiB/BaiF)"/>
    <property type="match status" value="1"/>
</dbReference>
<dbReference type="InterPro" id="IPR003673">
    <property type="entry name" value="CoA-Trfase_fam_III"/>
</dbReference>
<dbReference type="Proteomes" id="UP000278222">
    <property type="component" value="Unassembled WGS sequence"/>
</dbReference>
<comment type="caution">
    <text evidence="2">The sequence shown here is derived from an EMBL/GenBank/DDBJ whole genome shotgun (WGS) entry which is preliminary data.</text>
</comment>
<sequence length="402" mass="43598">MNEAGLAADSRLDAGLPLRRLKLLDLTVARAGPTCVRHLADWGADVIRIEPPRTGGGEVGNRDGFDFQNLHRNKRAIELDLKSEKGKEIFFQLARDADVIVENMRAQVKFRLGVDYETVRRVNKRIVYASISGFGQDGPYGHRAGVDQIAQGMGGLMSITGEPGQGPLRVGIPIADLTAGNLLALAVMMALFQREETGEGRWVHTSLLEAQVFMLDFQASRWLLAGEVAKAAGNDHPTAIPTGVFPASDRPITIAASSPRLWGRFCQALGKPDWVAKPGWDTGEGRSKDRLAINQAISDVTREKSSLHWIEVLDEAGIPCGPINTIDQTFADPQVQHLGLARPVEHARLGPQRIVGTPLNMSGLEDRIRRPTPDAGQHTDEVLGALGYDAGTIAKLRADGII</sequence>
<keyword evidence="1 2" id="KW-0808">Transferase</keyword>
<protein>
    <submittedName>
        <fullName evidence="2">Formyl-CoA transferase</fullName>
    </submittedName>
</protein>
<keyword evidence="3" id="KW-1185">Reference proteome</keyword>
<name>A0A3N1LJ76_9PROT</name>
<dbReference type="PANTHER" id="PTHR48207">
    <property type="entry name" value="SUCCINATE--HYDROXYMETHYLGLUTARATE COA-TRANSFERASE"/>
    <property type="match status" value="1"/>
</dbReference>
<reference evidence="2 3" key="1">
    <citation type="submission" date="2018-11" db="EMBL/GenBank/DDBJ databases">
        <title>Genomic Encyclopedia of Type Strains, Phase IV (KMG-IV): sequencing the most valuable type-strain genomes for metagenomic binning, comparative biology and taxonomic classification.</title>
        <authorList>
            <person name="Goeker M."/>
        </authorList>
    </citation>
    <scope>NUCLEOTIDE SEQUENCE [LARGE SCALE GENOMIC DNA]</scope>
    <source>
        <strain evidence="2 3">DSM 5900</strain>
    </source>
</reference>
<dbReference type="InterPro" id="IPR044855">
    <property type="entry name" value="CoA-Trfase_III_dom3_sf"/>
</dbReference>
<proteinExistence type="predicted"/>
<dbReference type="Pfam" id="PF02515">
    <property type="entry name" value="CoA_transf_3"/>
    <property type="match status" value="1"/>
</dbReference>
<dbReference type="InterPro" id="IPR050483">
    <property type="entry name" value="CoA-transferase_III_domain"/>
</dbReference>
<dbReference type="AlphaFoldDB" id="A0A3N1LJ76"/>
<dbReference type="PANTHER" id="PTHR48207:SF3">
    <property type="entry name" value="SUCCINATE--HYDROXYMETHYLGLUTARATE COA-TRANSFERASE"/>
    <property type="match status" value="1"/>
</dbReference>
<dbReference type="RefSeq" id="WP_123690391.1">
    <property type="nucleotide sequence ID" value="NZ_AP019700.1"/>
</dbReference>
<dbReference type="Gene3D" id="3.30.1540.10">
    <property type="entry name" value="formyl-coa transferase, domain 3"/>
    <property type="match status" value="1"/>
</dbReference>
<evidence type="ECO:0000313" key="3">
    <source>
        <dbReference type="Proteomes" id="UP000278222"/>
    </source>
</evidence>
<accession>A0A3N1LJ76</accession>
<gene>
    <name evidence="2" type="ORF">EDC65_2768</name>
</gene>
<organism evidence="2 3">
    <name type="scientific">Stella humosa</name>
    <dbReference type="NCBI Taxonomy" id="94"/>
    <lineage>
        <taxon>Bacteria</taxon>
        <taxon>Pseudomonadati</taxon>
        <taxon>Pseudomonadota</taxon>
        <taxon>Alphaproteobacteria</taxon>
        <taxon>Rhodospirillales</taxon>
        <taxon>Stellaceae</taxon>
        <taxon>Stella</taxon>
    </lineage>
</organism>
<evidence type="ECO:0000256" key="1">
    <source>
        <dbReference type="ARBA" id="ARBA00022679"/>
    </source>
</evidence>
<dbReference type="InterPro" id="IPR023606">
    <property type="entry name" value="CoA-Trfase_III_dom_1_sf"/>
</dbReference>